<keyword evidence="5 8" id="KW-0378">Hydrolase</keyword>
<evidence type="ECO:0000313" key="10">
    <source>
        <dbReference type="EMBL" id="QCD64956.1"/>
    </source>
</evidence>
<dbReference type="InterPro" id="IPR050556">
    <property type="entry name" value="Type_II_TA_system_RNase"/>
</dbReference>
<evidence type="ECO:0000256" key="7">
    <source>
        <dbReference type="ARBA" id="ARBA00038093"/>
    </source>
</evidence>
<proteinExistence type="inferred from homology"/>
<dbReference type="RefSeq" id="WP_012807797.1">
    <property type="nucleotide sequence ID" value="NZ_CP039375.1"/>
</dbReference>
<dbReference type="InterPro" id="IPR029060">
    <property type="entry name" value="PIN-like_dom_sf"/>
</dbReference>
<evidence type="ECO:0000259" key="9">
    <source>
        <dbReference type="Pfam" id="PF01850"/>
    </source>
</evidence>
<gene>
    <name evidence="8" type="primary">vapC</name>
    <name evidence="10" type="ORF">E5139_04630</name>
</gene>
<keyword evidence="2 8" id="KW-1277">Toxin-antitoxin system</keyword>
<organism evidence="10 11">
    <name type="scientific">Halomicrobium mukohataei</name>
    <dbReference type="NCBI Taxonomy" id="57705"/>
    <lineage>
        <taxon>Archaea</taxon>
        <taxon>Methanobacteriati</taxon>
        <taxon>Methanobacteriota</taxon>
        <taxon>Stenosarchaea group</taxon>
        <taxon>Halobacteria</taxon>
        <taxon>Halobacteriales</taxon>
        <taxon>Haloarculaceae</taxon>
        <taxon>Halomicrobium</taxon>
    </lineage>
</organism>
<dbReference type="Proteomes" id="UP000297053">
    <property type="component" value="Chromosome"/>
</dbReference>
<dbReference type="HAMAP" id="MF_00265">
    <property type="entry name" value="VapC_Nob1"/>
    <property type="match status" value="1"/>
</dbReference>
<feature type="binding site" evidence="8">
    <location>
        <position position="95"/>
    </location>
    <ligand>
        <name>Mg(2+)</name>
        <dbReference type="ChEBI" id="CHEBI:18420"/>
    </ligand>
</feature>
<dbReference type="InterPro" id="IPR002716">
    <property type="entry name" value="PIN_dom"/>
</dbReference>
<dbReference type="OMA" id="QTELMGC"/>
<dbReference type="Gene3D" id="3.40.50.1010">
    <property type="entry name" value="5'-nuclease"/>
    <property type="match status" value="1"/>
</dbReference>
<evidence type="ECO:0000256" key="1">
    <source>
        <dbReference type="ARBA" id="ARBA00001946"/>
    </source>
</evidence>
<keyword evidence="8" id="KW-0800">Toxin</keyword>
<dbReference type="SUPFAM" id="SSF88723">
    <property type="entry name" value="PIN domain-like"/>
    <property type="match status" value="1"/>
</dbReference>
<evidence type="ECO:0000256" key="6">
    <source>
        <dbReference type="ARBA" id="ARBA00022842"/>
    </source>
</evidence>
<feature type="binding site" evidence="8">
    <location>
        <position position="5"/>
    </location>
    <ligand>
        <name>Mg(2+)</name>
        <dbReference type="ChEBI" id="CHEBI:18420"/>
    </ligand>
</feature>
<keyword evidence="4 8" id="KW-0479">Metal-binding</keyword>
<evidence type="ECO:0000256" key="2">
    <source>
        <dbReference type="ARBA" id="ARBA00022649"/>
    </source>
</evidence>
<dbReference type="PANTHER" id="PTHR33653:SF1">
    <property type="entry name" value="RIBONUCLEASE VAPC2"/>
    <property type="match status" value="1"/>
</dbReference>
<keyword evidence="3 8" id="KW-0540">Nuclease</keyword>
<reference evidence="10 11" key="2">
    <citation type="submission" date="2019-04" db="EMBL/GenBank/DDBJ databases">
        <authorList>
            <person name="Yang S."/>
            <person name="Wei W."/>
        </authorList>
    </citation>
    <scope>NUCLEOTIDE SEQUENCE [LARGE SCALE GENOMIC DNA]</scope>
    <source>
        <strain evidence="11">ZP60</strain>
    </source>
</reference>
<dbReference type="KEGG" id="halz:E5139_04630"/>
<sequence>MIAFDTCFLLDYLDGVDAAGAYLEAHEDKPLFAPSLALFEVYRGAARTDGVDGIERVASALDWLEPLPLSEPVTREAALIEAELLDAGERINLGDTLIAGVCRHNGASLVTRDEHFERVSALETESY</sequence>
<dbReference type="GO" id="GO:0016787">
    <property type="term" value="F:hydrolase activity"/>
    <property type="evidence" value="ECO:0007669"/>
    <property type="project" value="UniProtKB-KW"/>
</dbReference>
<keyword evidence="6 8" id="KW-0460">Magnesium</keyword>
<evidence type="ECO:0000313" key="11">
    <source>
        <dbReference type="Proteomes" id="UP000297053"/>
    </source>
</evidence>
<feature type="domain" description="PIN" evidence="9">
    <location>
        <begin position="3"/>
        <end position="120"/>
    </location>
</feature>
<dbReference type="InterPro" id="IPR022907">
    <property type="entry name" value="VapC_family"/>
</dbReference>
<dbReference type="EC" id="3.1.-.-" evidence="8"/>
<dbReference type="EMBL" id="CP039375">
    <property type="protein sequence ID" value="QCD64956.1"/>
    <property type="molecule type" value="Genomic_DNA"/>
</dbReference>
<evidence type="ECO:0000256" key="5">
    <source>
        <dbReference type="ARBA" id="ARBA00022801"/>
    </source>
</evidence>
<dbReference type="GO" id="GO:0090729">
    <property type="term" value="F:toxin activity"/>
    <property type="evidence" value="ECO:0007669"/>
    <property type="project" value="UniProtKB-KW"/>
</dbReference>
<evidence type="ECO:0000256" key="8">
    <source>
        <dbReference type="HAMAP-Rule" id="MF_00265"/>
    </source>
</evidence>
<name>A0A4D6KHY1_9EURY</name>
<dbReference type="Pfam" id="PF01850">
    <property type="entry name" value="PIN"/>
    <property type="match status" value="1"/>
</dbReference>
<evidence type="ECO:0000256" key="4">
    <source>
        <dbReference type="ARBA" id="ARBA00022723"/>
    </source>
</evidence>
<dbReference type="GO" id="GO:0000287">
    <property type="term" value="F:magnesium ion binding"/>
    <property type="evidence" value="ECO:0007669"/>
    <property type="project" value="UniProtKB-UniRule"/>
</dbReference>
<comment type="function">
    <text evidence="8">Toxic component of a toxin-antitoxin (TA) system. An RNase.</text>
</comment>
<protein>
    <recommendedName>
        <fullName evidence="8">Ribonuclease VapC</fullName>
        <shortName evidence="8">RNase VapC</shortName>
        <ecNumber evidence="8">3.1.-.-</ecNumber>
    </recommendedName>
    <alternativeName>
        <fullName evidence="8">Putative toxin VapC</fullName>
    </alternativeName>
</protein>
<evidence type="ECO:0000256" key="3">
    <source>
        <dbReference type="ARBA" id="ARBA00022722"/>
    </source>
</evidence>
<dbReference type="GeneID" id="42178196"/>
<dbReference type="GO" id="GO:0004540">
    <property type="term" value="F:RNA nuclease activity"/>
    <property type="evidence" value="ECO:0007669"/>
    <property type="project" value="InterPro"/>
</dbReference>
<comment type="similarity">
    <text evidence="7 8">Belongs to the PINc/VapC protein family.</text>
</comment>
<dbReference type="CDD" id="cd18739">
    <property type="entry name" value="PIN_VapC4-5_FitB-like"/>
    <property type="match status" value="1"/>
</dbReference>
<comment type="cofactor">
    <cofactor evidence="1 8">
        <name>Mg(2+)</name>
        <dbReference type="ChEBI" id="CHEBI:18420"/>
    </cofactor>
</comment>
<accession>A0A4D6KHY1</accession>
<dbReference type="PANTHER" id="PTHR33653">
    <property type="entry name" value="RIBONUCLEASE VAPC2"/>
    <property type="match status" value="1"/>
</dbReference>
<reference evidence="10 11" key="1">
    <citation type="submission" date="2019-04" db="EMBL/GenBank/DDBJ databases">
        <title>Complete genome sequence of Arthrobacter sp. ZXY-2 associated with effective atrazine degradation and salt adaptation.</title>
        <authorList>
            <person name="Zhao X."/>
        </authorList>
    </citation>
    <scope>NUCLEOTIDE SEQUENCE [LARGE SCALE GENOMIC DNA]</scope>
    <source>
        <strain evidence="11">ZP60</strain>
    </source>
</reference>
<dbReference type="AlphaFoldDB" id="A0A4D6KHY1"/>